<evidence type="ECO:0000313" key="17">
    <source>
        <dbReference type="Proteomes" id="UP000682733"/>
    </source>
</evidence>
<keyword evidence="6" id="KW-0067">ATP-binding</keyword>
<dbReference type="SUPFAM" id="SSF56112">
    <property type="entry name" value="Protein kinase-like (PK-like)"/>
    <property type="match status" value="1"/>
</dbReference>
<evidence type="ECO:0000256" key="12">
    <source>
        <dbReference type="SAM" id="Phobius"/>
    </source>
</evidence>
<dbReference type="Gene3D" id="2.60.120.1190">
    <property type="match status" value="1"/>
</dbReference>
<name>A0A8S2KK17_9BILA</name>
<dbReference type="CDD" id="cd00057">
    <property type="entry name" value="FA58C"/>
    <property type="match status" value="1"/>
</dbReference>
<evidence type="ECO:0000256" key="4">
    <source>
        <dbReference type="ARBA" id="ARBA00022729"/>
    </source>
</evidence>
<keyword evidence="9" id="KW-1015">Disulfide bond</keyword>
<keyword evidence="5" id="KW-0547">Nucleotide-binding</keyword>
<dbReference type="GO" id="GO:0005886">
    <property type="term" value="C:plasma membrane"/>
    <property type="evidence" value="ECO:0007669"/>
    <property type="project" value="UniProtKB-SubCell"/>
</dbReference>
<dbReference type="GO" id="GO:0051897">
    <property type="term" value="P:positive regulation of phosphatidylinositol 3-kinase/protein kinase B signal transduction"/>
    <property type="evidence" value="ECO:0007669"/>
    <property type="project" value="TreeGrafter"/>
</dbReference>
<keyword evidence="4" id="KW-0732">Signal</keyword>
<dbReference type="Pfam" id="PF07714">
    <property type="entry name" value="PK_Tyr_Ser-Thr"/>
    <property type="match status" value="1"/>
</dbReference>
<evidence type="ECO:0008006" key="18">
    <source>
        <dbReference type="Google" id="ProtNLM"/>
    </source>
</evidence>
<dbReference type="GO" id="GO:0005524">
    <property type="term" value="F:ATP binding"/>
    <property type="evidence" value="ECO:0007669"/>
    <property type="project" value="UniProtKB-KW"/>
</dbReference>
<dbReference type="PROSITE" id="PS50011">
    <property type="entry name" value="PROTEIN_KINASE_DOM"/>
    <property type="match status" value="1"/>
</dbReference>
<dbReference type="GO" id="GO:0005518">
    <property type="term" value="F:collagen binding"/>
    <property type="evidence" value="ECO:0007669"/>
    <property type="project" value="TreeGrafter"/>
</dbReference>
<accession>A0A8S2KK17</accession>
<dbReference type="AlphaFoldDB" id="A0A8S2KK17"/>
<dbReference type="Proteomes" id="UP000677228">
    <property type="component" value="Unassembled WGS sequence"/>
</dbReference>
<keyword evidence="8 12" id="KW-0472">Membrane</keyword>
<keyword evidence="3 12" id="KW-0812">Transmembrane</keyword>
<dbReference type="InterPro" id="IPR020635">
    <property type="entry name" value="Tyr_kinase_cat_dom"/>
</dbReference>
<keyword evidence="7 12" id="KW-1133">Transmembrane helix</keyword>
<dbReference type="Gene3D" id="2.60.120.260">
    <property type="entry name" value="Galactose-binding domain-like"/>
    <property type="match status" value="1"/>
</dbReference>
<dbReference type="GO" id="GO:0010976">
    <property type="term" value="P:positive regulation of neuron projection development"/>
    <property type="evidence" value="ECO:0007669"/>
    <property type="project" value="TreeGrafter"/>
</dbReference>
<dbReference type="EMBL" id="CAJNOK010009506">
    <property type="protein sequence ID" value="CAF1091650.1"/>
    <property type="molecule type" value="Genomic_DNA"/>
</dbReference>
<dbReference type="SMART" id="SM00219">
    <property type="entry name" value="TyrKc"/>
    <property type="match status" value="1"/>
</dbReference>
<dbReference type="PANTHER" id="PTHR24416">
    <property type="entry name" value="TYROSINE-PROTEIN KINASE RECEPTOR"/>
    <property type="match status" value="1"/>
</dbReference>
<dbReference type="InterPro" id="IPR000421">
    <property type="entry name" value="FA58C"/>
</dbReference>
<evidence type="ECO:0000256" key="3">
    <source>
        <dbReference type="ARBA" id="ARBA00022692"/>
    </source>
</evidence>
<dbReference type="Pfam" id="PF21114">
    <property type="entry name" value="DDR1-2_DS-like"/>
    <property type="match status" value="1"/>
</dbReference>
<evidence type="ECO:0000256" key="8">
    <source>
        <dbReference type="ARBA" id="ARBA00023136"/>
    </source>
</evidence>
<dbReference type="InterPro" id="IPR008266">
    <property type="entry name" value="Tyr_kinase_AS"/>
</dbReference>
<evidence type="ECO:0000256" key="6">
    <source>
        <dbReference type="ARBA" id="ARBA00022840"/>
    </source>
</evidence>
<gene>
    <name evidence="15" type="ORF">OVA965_LOCUS18844</name>
    <name evidence="16" type="ORF">TMI583_LOCUS18857</name>
</gene>
<dbReference type="EMBL" id="CAJOBA010009524">
    <property type="protein sequence ID" value="CAF3853190.1"/>
    <property type="molecule type" value="Genomic_DNA"/>
</dbReference>
<dbReference type="PROSITE" id="PS01285">
    <property type="entry name" value="FA58C_1"/>
    <property type="match status" value="1"/>
</dbReference>
<dbReference type="InterPro" id="IPR050122">
    <property type="entry name" value="RTK"/>
</dbReference>
<dbReference type="SUPFAM" id="SSF49785">
    <property type="entry name" value="Galactose-binding domain-like"/>
    <property type="match status" value="1"/>
</dbReference>
<dbReference type="PROSITE" id="PS50022">
    <property type="entry name" value="FA58C_3"/>
    <property type="match status" value="1"/>
</dbReference>
<feature type="non-terminal residue" evidence="16">
    <location>
        <position position="1"/>
    </location>
</feature>
<evidence type="ECO:0000256" key="10">
    <source>
        <dbReference type="ARBA" id="ARBA00023170"/>
    </source>
</evidence>
<dbReference type="InterPro" id="IPR011009">
    <property type="entry name" value="Kinase-like_dom_sf"/>
</dbReference>
<protein>
    <recommendedName>
        <fullName evidence="18">Discoidin domain receptor</fullName>
    </recommendedName>
</protein>
<feature type="domain" description="F5/8 type C" evidence="14">
    <location>
        <begin position="44"/>
        <end position="200"/>
    </location>
</feature>
<dbReference type="Gene3D" id="3.30.200.20">
    <property type="entry name" value="Phosphorylase Kinase, domain 1"/>
    <property type="match status" value="1"/>
</dbReference>
<evidence type="ECO:0000256" key="1">
    <source>
        <dbReference type="ARBA" id="ARBA00004251"/>
    </source>
</evidence>
<evidence type="ECO:0000256" key="7">
    <source>
        <dbReference type="ARBA" id="ARBA00022989"/>
    </source>
</evidence>
<keyword evidence="10" id="KW-0675">Receptor</keyword>
<dbReference type="Proteomes" id="UP000682733">
    <property type="component" value="Unassembled WGS sequence"/>
</dbReference>
<dbReference type="PROSITE" id="PS00109">
    <property type="entry name" value="PROTEIN_KINASE_TYR"/>
    <property type="match status" value="1"/>
</dbReference>
<dbReference type="PANTHER" id="PTHR24416:SF580">
    <property type="entry name" value="DISCOIDIN DOMAIN RECEPTOR, ISOFORM F"/>
    <property type="match status" value="1"/>
</dbReference>
<feature type="domain" description="Protein kinase" evidence="13">
    <location>
        <begin position="579"/>
        <end position="842"/>
    </location>
</feature>
<evidence type="ECO:0000313" key="16">
    <source>
        <dbReference type="EMBL" id="CAF3853190.1"/>
    </source>
</evidence>
<dbReference type="InterPro" id="IPR048525">
    <property type="entry name" value="DDR1-2_DS-like"/>
</dbReference>
<evidence type="ECO:0000256" key="5">
    <source>
        <dbReference type="ARBA" id="ARBA00022741"/>
    </source>
</evidence>
<sequence length="854" mass="97773">LCNICRNAIYQARNQILTFKYLFDMFLVLVLMPLLVTSLELDTCRAPLGMQSGSIPDVAIQASSSLDSTLGPQTARIRSSLEGGGWCPKQMIDSESNEYLEISFNNLTVITLIETQGRHGLFQEDYVNYYRLEYKRENNLPWIKYKDYRKKEILYGNSNNNIAEIREITPPITVMKLRFIPTHMKNKKKRMCLRLELYGCQSSDHVISYTIPQGEQRTFDMEFLDDTYDGVQNNGMLTDGMGQLFDGETGTDDYRTDSQSLGIRGYEWIGWKKESQPIDIIFYFDDIRNFTELLIHTNNMYTKDVQVFRRINISTSLDTQNYKQNIIIIDLSDDRQSENARYIHIPLQNNVAKSIKISLTFASKWILISEVKFHSLPIKDKSLLTSLSAISSSSLSTTTTVVIPLQFIIILAATLSIIIIFILLCFTILILKHRKKQKLNRYGEKLILQTCYSDNPLKLQIPEFVACCNLDKDTQSSGRSQSSYGASSDPSTFTTPKTTARKCIIGSIQEQIPLSSSSPPPLLPQDTNFYASTDIVTVNENTHLNTYLRGICGNNLMLEYLNMGINMQRKIEKIKNEQIQFGETFGEGRFGQIFIGRTLNSNKYVLIRKLVKVSYLTRSLFEQETRLLETIVHENIAGVLYKTHDDLSIITEYTDLGDLCLLMHRISQNDKTARLDHSAILFITSQISAAMSYLEMKNIIHRDLATRNCLVFTNYLIKVTDCAMSTLHYSHHYCIMNDSYLPVRWMSPETLLNGEYSTKSDIWSFGITLYEILTMSHTLPYCQLSNDDVIRHIKTLADSQLPNLDTSSICSIPFKELTDLLYACLKRTSIERPSFHEINLFLHRQSSSSSTTYA</sequence>
<keyword evidence="11" id="KW-0325">Glycoprotein</keyword>
<evidence type="ECO:0000259" key="13">
    <source>
        <dbReference type="PROSITE" id="PS50011"/>
    </source>
</evidence>
<comment type="caution">
    <text evidence="16">The sequence shown here is derived from an EMBL/GenBank/DDBJ whole genome shotgun (WGS) entry which is preliminary data.</text>
</comment>
<proteinExistence type="predicted"/>
<keyword evidence="2" id="KW-1003">Cell membrane</keyword>
<feature type="transmembrane region" description="Helical" evidence="12">
    <location>
        <begin position="21"/>
        <end position="39"/>
    </location>
</feature>
<reference evidence="16" key="1">
    <citation type="submission" date="2021-02" db="EMBL/GenBank/DDBJ databases">
        <authorList>
            <person name="Nowell W R."/>
        </authorList>
    </citation>
    <scope>NUCLEOTIDE SEQUENCE</scope>
</reference>
<dbReference type="SMART" id="SM00231">
    <property type="entry name" value="FA58C"/>
    <property type="match status" value="1"/>
</dbReference>
<organism evidence="16 17">
    <name type="scientific">Didymodactylos carnosus</name>
    <dbReference type="NCBI Taxonomy" id="1234261"/>
    <lineage>
        <taxon>Eukaryota</taxon>
        <taxon>Metazoa</taxon>
        <taxon>Spiralia</taxon>
        <taxon>Gnathifera</taxon>
        <taxon>Rotifera</taxon>
        <taxon>Eurotatoria</taxon>
        <taxon>Bdelloidea</taxon>
        <taxon>Philodinida</taxon>
        <taxon>Philodinidae</taxon>
        <taxon>Didymodactylos</taxon>
    </lineage>
</organism>
<dbReference type="Pfam" id="PF00754">
    <property type="entry name" value="F5_F8_type_C"/>
    <property type="match status" value="1"/>
</dbReference>
<dbReference type="Gene3D" id="1.10.510.10">
    <property type="entry name" value="Transferase(Phosphotransferase) domain 1"/>
    <property type="match status" value="1"/>
</dbReference>
<evidence type="ECO:0000256" key="11">
    <source>
        <dbReference type="ARBA" id="ARBA00023180"/>
    </source>
</evidence>
<comment type="subcellular location">
    <subcellularLocation>
        <location evidence="1">Cell membrane</location>
        <topology evidence="1">Single-pass type I membrane protein</topology>
    </subcellularLocation>
</comment>
<evidence type="ECO:0000313" key="15">
    <source>
        <dbReference type="EMBL" id="CAF1091650.1"/>
    </source>
</evidence>
<dbReference type="InterPro" id="IPR001245">
    <property type="entry name" value="Ser-Thr/Tyr_kinase_cat_dom"/>
</dbReference>
<evidence type="ECO:0000256" key="9">
    <source>
        <dbReference type="ARBA" id="ARBA00023157"/>
    </source>
</evidence>
<dbReference type="InterPro" id="IPR008979">
    <property type="entry name" value="Galactose-bd-like_sf"/>
</dbReference>
<dbReference type="GO" id="GO:0038062">
    <property type="term" value="F:protein tyrosine kinase collagen receptor activity"/>
    <property type="evidence" value="ECO:0007669"/>
    <property type="project" value="TreeGrafter"/>
</dbReference>
<feature type="transmembrane region" description="Helical" evidence="12">
    <location>
        <begin position="407"/>
        <end position="431"/>
    </location>
</feature>
<evidence type="ECO:0000256" key="2">
    <source>
        <dbReference type="ARBA" id="ARBA00022475"/>
    </source>
</evidence>
<dbReference type="InterPro" id="IPR000719">
    <property type="entry name" value="Prot_kinase_dom"/>
</dbReference>
<dbReference type="GO" id="GO:0043235">
    <property type="term" value="C:receptor complex"/>
    <property type="evidence" value="ECO:0007669"/>
    <property type="project" value="TreeGrafter"/>
</dbReference>
<dbReference type="PRINTS" id="PR00109">
    <property type="entry name" value="TYRKINASE"/>
</dbReference>
<evidence type="ECO:0000259" key="14">
    <source>
        <dbReference type="PROSITE" id="PS50022"/>
    </source>
</evidence>